<dbReference type="CDD" id="cd04301">
    <property type="entry name" value="NAT_SF"/>
    <property type="match status" value="1"/>
</dbReference>
<accession>A0A2N5M8X4</accession>
<dbReference type="InterPro" id="IPR038764">
    <property type="entry name" value="GNAT_N_AcTrfase_prd"/>
</dbReference>
<feature type="domain" description="N-acetyltransferase" evidence="1">
    <location>
        <begin position="3"/>
        <end position="147"/>
    </location>
</feature>
<name>A0A2N5M8X4_9BACI</name>
<comment type="caution">
    <text evidence="2">The sequence shown here is derived from an EMBL/GenBank/DDBJ whole genome shotgun (WGS) entry which is preliminary data.</text>
</comment>
<dbReference type="AlphaFoldDB" id="A0A2N5M8X4"/>
<dbReference type="GO" id="GO:0016747">
    <property type="term" value="F:acyltransferase activity, transferring groups other than amino-acyl groups"/>
    <property type="evidence" value="ECO:0007669"/>
    <property type="project" value="InterPro"/>
</dbReference>
<reference evidence="2 3" key="1">
    <citation type="submission" date="2017-11" db="EMBL/GenBank/DDBJ databases">
        <title>Comparitive Functional Genomics of Dry Heat Resistant strains isolated from the Viking Spacecraft.</title>
        <authorList>
            <person name="Seuylemezian A."/>
            <person name="Cooper K."/>
            <person name="Vaishampayan P."/>
        </authorList>
    </citation>
    <scope>NUCLEOTIDE SEQUENCE [LARGE SCALE GENOMIC DNA]</scope>
    <source>
        <strain evidence="2 3">V1-29</strain>
    </source>
</reference>
<evidence type="ECO:0000259" key="1">
    <source>
        <dbReference type="PROSITE" id="PS51186"/>
    </source>
</evidence>
<dbReference type="PANTHER" id="PTHR41700">
    <property type="entry name" value="GCN5-RELATED N-ACETYLTRANSFERASE"/>
    <property type="match status" value="1"/>
</dbReference>
<keyword evidence="2" id="KW-0808">Transferase</keyword>
<dbReference type="OrthoDB" id="9797990at2"/>
<dbReference type="Gene3D" id="3.40.630.30">
    <property type="match status" value="1"/>
</dbReference>
<organism evidence="2 3">
    <name type="scientific">Peribacillus deserti</name>
    <dbReference type="NCBI Taxonomy" id="673318"/>
    <lineage>
        <taxon>Bacteria</taxon>
        <taxon>Bacillati</taxon>
        <taxon>Bacillota</taxon>
        <taxon>Bacilli</taxon>
        <taxon>Bacillales</taxon>
        <taxon>Bacillaceae</taxon>
        <taxon>Peribacillus</taxon>
    </lineage>
</organism>
<dbReference type="Pfam" id="PF00583">
    <property type="entry name" value="Acetyltransf_1"/>
    <property type="match status" value="1"/>
</dbReference>
<dbReference type="InterPro" id="IPR000182">
    <property type="entry name" value="GNAT_dom"/>
</dbReference>
<dbReference type="PROSITE" id="PS51186">
    <property type="entry name" value="GNAT"/>
    <property type="match status" value="1"/>
</dbReference>
<evidence type="ECO:0000313" key="3">
    <source>
        <dbReference type="Proteomes" id="UP000234748"/>
    </source>
</evidence>
<dbReference type="RefSeq" id="WP_101640819.1">
    <property type="nucleotide sequence ID" value="NZ_PGUY01000017.1"/>
</dbReference>
<proteinExistence type="predicted"/>
<dbReference type="Proteomes" id="UP000234748">
    <property type="component" value="Unassembled WGS sequence"/>
</dbReference>
<protein>
    <submittedName>
        <fullName evidence="2">GNAT family N-acetyltransferase</fullName>
    </submittedName>
</protein>
<keyword evidence="3" id="KW-1185">Reference proteome</keyword>
<sequence>MDIEIRRLTSIEDLEDVRKLESKIWGVQDSVPTHQTLTAVKNGGLVLGAYYNDQLAGFQYSFPGYDGKTVYLCSHILGTDPDFRNRGIGEKLKAAQRIEAVKLGYSLITWTYDPLESINGYLNIHKLGGISSTYINNCYGEMDDLLNSGIPSDRFLVEWHITDIKAKIPEIPQEFETAQTKSLIQWEMGADSLPVVSRVLEAPSAQDGYVYVAVPSSYRSIREINKEAALGWRIHTRTIFTALFENGWQVSRFLKQPDKKSPVHFYVLSKKEVKTDEN</sequence>
<gene>
    <name evidence="2" type="ORF">CUU66_06255</name>
</gene>
<dbReference type="PANTHER" id="PTHR41700:SF1">
    <property type="entry name" value="N-ACETYLTRANSFERASE DOMAIN-CONTAINING PROTEIN"/>
    <property type="match status" value="1"/>
</dbReference>
<evidence type="ECO:0000313" key="2">
    <source>
        <dbReference type="EMBL" id="PLT30753.1"/>
    </source>
</evidence>
<dbReference type="EMBL" id="PGUY01000017">
    <property type="protein sequence ID" value="PLT30753.1"/>
    <property type="molecule type" value="Genomic_DNA"/>
</dbReference>
<dbReference type="InterPro" id="IPR016181">
    <property type="entry name" value="Acyl_CoA_acyltransferase"/>
</dbReference>
<dbReference type="SUPFAM" id="SSF55729">
    <property type="entry name" value="Acyl-CoA N-acyltransferases (Nat)"/>
    <property type="match status" value="1"/>
</dbReference>